<proteinExistence type="predicted"/>
<organism evidence="2 3">
    <name type="scientific">Nitzschia inconspicua</name>
    <dbReference type="NCBI Taxonomy" id="303405"/>
    <lineage>
        <taxon>Eukaryota</taxon>
        <taxon>Sar</taxon>
        <taxon>Stramenopiles</taxon>
        <taxon>Ochrophyta</taxon>
        <taxon>Bacillariophyta</taxon>
        <taxon>Bacillariophyceae</taxon>
        <taxon>Bacillariophycidae</taxon>
        <taxon>Bacillariales</taxon>
        <taxon>Bacillariaceae</taxon>
        <taxon>Nitzschia</taxon>
    </lineage>
</organism>
<dbReference type="Proteomes" id="UP000693970">
    <property type="component" value="Unassembled WGS sequence"/>
</dbReference>
<feature type="compositionally biased region" description="Basic and acidic residues" evidence="1">
    <location>
        <begin position="58"/>
        <end position="86"/>
    </location>
</feature>
<reference evidence="2" key="2">
    <citation type="submission" date="2021-04" db="EMBL/GenBank/DDBJ databases">
        <authorList>
            <person name="Podell S."/>
        </authorList>
    </citation>
    <scope>NUCLEOTIDE SEQUENCE</scope>
    <source>
        <strain evidence="2">Hildebrandi</strain>
    </source>
</reference>
<protein>
    <submittedName>
        <fullName evidence="2">Uncharacterized protein</fullName>
    </submittedName>
</protein>
<dbReference type="EMBL" id="JAGRRH010000014">
    <property type="protein sequence ID" value="KAG7358562.1"/>
    <property type="molecule type" value="Genomic_DNA"/>
</dbReference>
<feature type="region of interest" description="Disordered" evidence="1">
    <location>
        <begin position="1"/>
        <end position="24"/>
    </location>
</feature>
<dbReference type="AlphaFoldDB" id="A0A9K3LAM0"/>
<accession>A0A9K3LAM0</accession>
<feature type="region of interest" description="Disordered" evidence="1">
    <location>
        <begin position="50"/>
        <end position="86"/>
    </location>
</feature>
<gene>
    <name evidence="2" type="ORF">IV203_015151</name>
</gene>
<comment type="caution">
    <text evidence="2">The sequence shown here is derived from an EMBL/GenBank/DDBJ whole genome shotgun (WGS) entry which is preliminary data.</text>
</comment>
<evidence type="ECO:0000256" key="1">
    <source>
        <dbReference type="SAM" id="MobiDB-lite"/>
    </source>
</evidence>
<keyword evidence="3" id="KW-1185">Reference proteome</keyword>
<evidence type="ECO:0000313" key="3">
    <source>
        <dbReference type="Proteomes" id="UP000693970"/>
    </source>
</evidence>
<reference evidence="2" key="1">
    <citation type="journal article" date="2021" name="Sci. Rep.">
        <title>Diploid genomic architecture of Nitzschia inconspicua, an elite biomass production diatom.</title>
        <authorList>
            <person name="Oliver A."/>
            <person name="Podell S."/>
            <person name="Pinowska A."/>
            <person name="Traller J.C."/>
            <person name="Smith S.R."/>
            <person name="McClure R."/>
            <person name="Beliaev A."/>
            <person name="Bohutskyi P."/>
            <person name="Hill E.A."/>
            <person name="Rabines A."/>
            <person name="Zheng H."/>
            <person name="Allen L.Z."/>
            <person name="Kuo A."/>
            <person name="Grigoriev I.V."/>
            <person name="Allen A.E."/>
            <person name="Hazlebeck D."/>
            <person name="Allen E.E."/>
        </authorList>
    </citation>
    <scope>NUCLEOTIDE SEQUENCE</scope>
    <source>
        <strain evidence="2">Hildebrandi</strain>
    </source>
</reference>
<sequence>MGKISSFPIEKQNEEEIEGNQQNSCFEKPEHVPIADEKDGMVHCVPELQHVQPSAENDDGKLEKEAPKEKESNVQLTEKERVNKCG</sequence>
<name>A0A9K3LAM0_9STRA</name>
<evidence type="ECO:0000313" key="2">
    <source>
        <dbReference type="EMBL" id="KAG7358562.1"/>
    </source>
</evidence>